<organism evidence="4 5">
    <name type="scientific">Paraburkholderia nemoris</name>
    <dbReference type="NCBI Taxonomy" id="2793076"/>
    <lineage>
        <taxon>Bacteria</taxon>
        <taxon>Pseudomonadati</taxon>
        <taxon>Pseudomonadota</taxon>
        <taxon>Betaproteobacteria</taxon>
        <taxon>Burkholderiales</taxon>
        <taxon>Burkholderiaceae</taxon>
        <taxon>Paraburkholderia</taxon>
    </lineage>
</organism>
<comment type="caution">
    <text evidence="4">The sequence shown here is derived from an EMBL/GenBank/DDBJ whole genome shotgun (WGS) entry which is preliminary data.</text>
</comment>
<keyword evidence="2" id="KW-0680">Restriction system</keyword>
<evidence type="ECO:0000256" key="1">
    <source>
        <dbReference type="ARBA" id="ARBA00006594"/>
    </source>
</evidence>
<sequence length="366" mass="40128">MIDVFYTPDSLARSMVKSLPKGFCPSRIVDFAAGEGSLLETASTLWPNASVYANDVCPRSARRLRAQGPQWFVSCVDFLSERSRNKSKFGQLAGSFDLVLLNPPFSQRGVKPTSWPGMPAITSGQAALFVYIALGYLAPSGYLLAILPDGCLSSRRDRKGWMALADAYDIEVISSNPTNSFKGVSARTSIVRIRKRSEPTLADPTADARTQRPATTQVIRGTNQMHSLKRNRGGVPLIHTSELREGVVTQPQHRITTEKTIRGPALLFPRVGRVTTQKLCLLEDSREVALSDCVLGVLCETTVEAEQLRSEIIKAWPKFAEGYRGTGAPYITVERATSVLDNIQRGISSVVGRDSSVTHEWCPQSL</sequence>
<dbReference type="InterPro" id="IPR029063">
    <property type="entry name" value="SAM-dependent_MTases_sf"/>
</dbReference>
<dbReference type="InterPro" id="IPR003356">
    <property type="entry name" value="DNA_methylase_A-5"/>
</dbReference>
<feature type="domain" description="DNA methylase adenine-specific" evidence="3">
    <location>
        <begin position="93"/>
        <end position="197"/>
    </location>
</feature>
<dbReference type="PRINTS" id="PR00507">
    <property type="entry name" value="N12N6MTFRASE"/>
</dbReference>
<reference evidence="4 5" key="1">
    <citation type="submission" date="2021-02" db="EMBL/GenBank/DDBJ databases">
        <authorList>
            <person name="Vanwijnsberghe S."/>
        </authorList>
    </citation>
    <scope>NUCLEOTIDE SEQUENCE [LARGE SCALE GENOMIC DNA]</scope>
    <source>
        <strain evidence="4 5">R-69776</strain>
    </source>
</reference>
<protein>
    <recommendedName>
        <fullName evidence="3">DNA methylase adenine-specific domain-containing protein</fullName>
    </recommendedName>
</protein>
<dbReference type="PROSITE" id="PS00092">
    <property type="entry name" value="N6_MTASE"/>
    <property type="match status" value="1"/>
</dbReference>
<dbReference type="EMBL" id="CAJNBH010000021">
    <property type="protein sequence ID" value="CAE6816150.1"/>
    <property type="molecule type" value="Genomic_DNA"/>
</dbReference>
<comment type="similarity">
    <text evidence="1">Belongs to the N(4)/N(6)-methyltransferase family.</text>
</comment>
<dbReference type="Proteomes" id="UP000673821">
    <property type="component" value="Unassembled WGS sequence"/>
</dbReference>
<evidence type="ECO:0000313" key="5">
    <source>
        <dbReference type="Proteomes" id="UP000673821"/>
    </source>
</evidence>
<dbReference type="Pfam" id="PF02384">
    <property type="entry name" value="N6_Mtase"/>
    <property type="match status" value="1"/>
</dbReference>
<dbReference type="CDD" id="cd02440">
    <property type="entry name" value="AdoMet_MTases"/>
    <property type="match status" value="1"/>
</dbReference>
<dbReference type="RefSeq" id="WP_200660242.1">
    <property type="nucleotide sequence ID" value="NZ_CAJNBH010000021.1"/>
</dbReference>
<keyword evidence="5" id="KW-1185">Reference proteome</keyword>
<accession>A0ABM8SKC2</accession>
<evidence type="ECO:0000259" key="3">
    <source>
        <dbReference type="Pfam" id="PF02384"/>
    </source>
</evidence>
<evidence type="ECO:0000256" key="2">
    <source>
        <dbReference type="ARBA" id="ARBA00022747"/>
    </source>
</evidence>
<gene>
    <name evidence="4" type="ORF">R69776_05919</name>
</gene>
<dbReference type="Gene3D" id="3.40.50.150">
    <property type="entry name" value="Vaccinia Virus protein VP39"/>
    <property type="match status" value="1"/>
</dbReference>
<name>A0ABM8SKC2_9BURK</name>
<proteinExistence type="inferred from homology"/>
<dbReference type="InterPro" id="IPR002052">
    <property type="entry name" value="DNA_methylase_N6_adenine_CS"/>
</dbReference>
<dbReference type="SUPFAM" id="SSF53335">
    <property type="entry name" value="S-adenosyl-L-methionine-dependent methyltransferases"/>
    <property type="match status" value="1"/>
</dbReference>
<evidence type="ECO:0000313" key="4">
    <source>
        <dbReference type="EMBL" id="CAE6816150.1"/>
    </source>
</evidence>